<dbReference type="AlphaFoldDB" id="A0A183MF45"/>
<organism evidence="2 3">
    <name type="scientific">Schistosoma margrebowiei</name>
    <dbReference type="NCBI Taxonomy" id="48269"/>
    <lineage>
        <taxon>Eukaryota</taxon>
        <taxon>Metazoa</taxon>
        <taxon>Spiralia</taxon>
        <taxon>Lophotrochozoa</taxon>
        <taxon>Platyhelminthes</taxon>
        <taxon>Trematoda</taxon>
        <taxon>Digenea</taxon>
        <taxon>Strigeidida</taxon>
        <taxon>Schistosomatoidea</taxon>
        <taxon>Schistosomatidae</taxon>
        <taxon>Schistosoma</taxon>
    </lineage>
</organism>
<reference evidence="2 3" key="1">
    <citation type="submission" date="2018-11" db="EMBL/GenBank/DDBJ databases">
        <authorList>
            <consortium name="Pathogen Informatics"/>
        </authorList>
    </citation>
    <scope>NUCLEOTIDE SEQUENCE [LARGE SCALE GENOMIC DNA]</scope>
    <source>
        <strain evidence="2 3">Zambia</strain>
    </source>
</reference>
<comment type="similarity">
    <text evidence="1">Belongs to the arrestin family.</text>
</comment>
<evidence type="ECO:0000256" key="1">
    <source>
        <dbReference type="ARBA" id="ARBA00005298"/>
    </source>
</evidence>
<gene>
    <name evidence="2" type="ORF">SMRZ_LOCUS14670</name>
</gene>
<dbReference type="InterPro" id="IPR050357">
    <property type="entry name" value="Arrestin_domain-protein"/>
</dbReference>
<dbReference type="EMBL" id="UZAI01016808">
    <property type="protein sequence ID" value="VDP16383.1"/>
    <property type="molecule type" value="Genomic_DNA"/>
</dbReference>
<dbReference type="InterPro" id="IPR014752">
    <property type="entry name" value="Arrestin-like_C"/>
</dbReference>
<name>A0A183MF45_9TREM</name>
<dbReference type="Gene3D" id="2.60.40.640">
    <property type="match status" value="1"/>
</dbReference>
<dbReference type="InterPro" id="IPR014756">
    <property type="entry name" value="Ig_E-set"/>
</dbReference>
<dbReference type="InterPro" id="IPR011021">
    <property type="entry name" value="Arrestin-like_N"/>
</dbReference>
<dbReference type="PANTHER" id="PTHR11188:SF176">
    <property type="entry name" value="ARRESTIN DOMAIN-CONTAINING PROTEIN 1"/>
    <property type="match status" value="1"/>
</dbReference>
<evidence type="ECO:0000313" key="2">
    <source>
        <dbReference type="EMBL" id="VDP16383.1"/>
    </source>
</evidence>
<dbReference type="STRING" id="48269.A0A183MF45"/>
<dbReference type="GO" id="GO:0015031">
    <property type="term" value="P:protein transport"/>
    <property type="evidence" value="ECO:0007669"/>
    <property type="project" value="TreeGrafter"/>
</dbReference>
<dbReference type="GO" id="GO:0005737">
    <property type="term" value="C:cytoplasm"/>
    <property type="evidence" value="ECO:0007669"/>
    <property type="project" value="TreeGrafter"/>
</dbReference>
<dbReference type="PANTHER" id="PTHR11188">
    <property type="entry name" value="ARRESTIN DOMAIN CONTAINING PROTEIN"/>
    <property type="match status" value="1"/>
</dbReference>
<dbReference type="Proteomes" id="UP000277204">
    <property type="component" value="Unassembled WGS sequence"/>
</dbReference>
<keyword evidence="3" id="KW-1185">Reference proteome</keyword>
<sequence length="848" mass="96512">MSNAYITSKNVNMDELKKRILLDIILDSSILPVCFSGQLIHGYVYLETKEALSIQILQVELLGRGVVVTPYKKIFSSKHFIKGWTKERKSLQQNFPSYQGVGCVISGINGPVDPEILQTRLKCKSMKGFNKLIPTFQTVNEEIYCSMNSTLIRGGIPGSCELILAGKRYFPFEFELPAACPCSFVGSRGSIEYRLRAYLLLSNGEQLCADKGLKVLRKTIINKMMVIPSTLACPPITRNYVSSFDQFISSGSNTVKFINLSRTCSRLSNLCKNETENTLDEYDNSDEKLIEKNSMLGSTFTNDYIPDHLSSLGQSAYSNTDLDDTTKLTKYSLSSCLNDSHQSNPYLNSMQSTEDENQYPNSENDRNNNSMQSISKPHFNRAMKMKKALYNSLSKTTLTVQRCSDNPYPLPSTWISQSYGSSYAIYPRTCLGAQTGYPISCRLTVSQRQLNPGSRLTACLSLLVEDPFALLIAPSLNGMSSDLNWCAKFNTNINSCKKDLWSPLARAFVSYYLEDCIRQKFSNESQQLNGIWWSGYVKQRHRIFLVLRQVITYRDWTHRVIAQEERDVYSGEMRKRPTPEKHLLRVALEHTFHLPSLPPTGLEGCSCIDIAYSLGLVSFKLKRLKHPLKVTKWILESDIASVKPDKFMEFVYMHETGSSSNGTYGLMSKKPQIITFQQCKRGKEKEFKRFARIHHDLLLPIPIIIGTNDRQIESYNQMESQQTECPLMSSVFFMQWPNSFQIGSLPPIYQRSTDYSETYQDGSIHTGYVSQLSNTIQAQSRNETIKLRKSNTISFSDEKQIIYDEDDDSVENSSVINKAHTSCTIYRPTEKYNTKDSNSRINLYPRII</sequence>
<proteinExistence type="inferred from homology"/>
<dbReference type="Pfam" id="PF00339">
    <property type="entry name" value="Arrestin_N"/>
    <property type="match status" value="1"/>
</dbReference>
<dbReference type="SUPFAM" id="SSF81296">
    <property type="entry name" value="E set domains"/>
    <property type="match status" value="1"/>
</dbReference>
<protein>
    <submittedName>
        <fullName evidence="2">Uncharacterized protein</fullName>
    </submittedName>
</protein>
<accession>A0A183MF45</accession>
<evidence type="ECO:0000313" key="3">
    <source>
        <dbReference type="Proteomes" id="UP000277204"/>
    </source>
</evidence>